<comment type="caution">
    <text evidence="7">The sequence shown here is derived from an EMBL/GenBank/DDBJ whole genome shotgun (WGS) entry which is preliminary data.</text>
</comment>
<keyword evidence="4" id="KW-0067">ATP-binding</keyword>
<dbReference type="PANTHER" id="PTHR43788:SF8">
    <property type="entry name" value="DNA-BINDING PROTEIN SMUBP-2"/>
    <property type="match status" value="1"/>
</dbReference>
<organism evidence="7 8">
    <name type="scientific">Chaetomidium leptoderma</name>
    <dbReference type="NCBI Taxonomy" id="669021"/>
    <lineage>
        <taxon>Eukaryota</taxon>
        <taxon>Fungi</taxon>
        <taxon>Dikarya</taxon>
        <taxon>Ascomycota</taxon>
        <taxon>Pezizomycotina</taxon>
        <taxon>Sordariomycetes</taxon>
        <taxon>Sordariomycetidae</taxon>
        <taxon>Sordariales</taxon>
        <taxon>Chaetomiaceae</taxon>
        <taxon>Chaetomidium</taxon>
    </lineage>
</organism>
<dbReference type="AlphaFoldDB" id="A0AAN6VD34"/>
<keyword evidence="1" id="KW-0547">Nucleotide-binding</keyword>
<feature type="compositionally biased region" description="Low complexity" evidence="5">
    <location>
        <begin position="1"/>
        <end position="19"/>
    </location>
</feature>
<dbReference type="GO" id="GO:0005524">
    <property type="term" value="F:ATP binding"/>
    <property type="evidence" value="ECO:0007669"/>
    <property type="project" value="UniProtKB-KW"/>
</dbReference>
<dbReference type="InterPro" id="IPR027417">
    <property type="entry name" value="P-loop_NTPase"/>
</dbReference>
<feature type="region of interest" description="Disordered" evidence="5">
    <location>
        <begin position="403"/>
        <end position="435"/>
    </location>
</feature>
<feature type="domain" description="DNA2/NAM7 helicase-like C-terminal" evidence="6">
    <location>
        <begin position="810"/>
        <end position="1009"/>
    </location>
</feature>
<sequence length="1072" mass="118360">MSSSTPSWASAPSPAAATSPAPPAQHKFGVWYNNCVVLGGSSPSGPVFASSKTIGAQMSKIRATAVSSRCMHTNPFLGFTLNFPLPQGQTVNEEAGFGVRYRLNRQVEGGQGLAQAEEHSLCVKFPRGQTVTIEEAAPSLVTRLPGARSLVTVRFNDGAQVKVDGFGMPFKNQEDPDVEGWINRNEPIVEGITLLDFLAQRTFCFVFVASPSTMAKEWDDTRLPPPFSYPYGSEHDWPSDAESRNPDLSRYANLLADTKSPEMFRPAFSYDDDNSHVAVVTQSAVQDEFWLYQAARSIERSSVRAYLADNGQGWYYAILPLPKAFMDKYGDAWRRLAKDNEVYLDFEEQIEGVEPNPQSWLCTIVGHPEQDFRANHSVLDHEVILQCRQPFADREKFVPKTFSTRAAANASQKRSEGNRNGNSGYSAQETQQQDQMDLHRAVMRGQGFYDWMTRPAANVGLIQARASASINEPPTRTARPPPVVNFLAIRDQAYIDALLEEVLPVDRAPFREYMVNRFLGIGIVTAAPGFGKTTLIAVAGLAMEASIGHVLASGPSNVAVDNLALRLDRTSRSVCARYNQDKAQDDPTRARHRLVVRGYTPDLEKDAFFKLLENRDYVPPVSPGKRKNPWTLQLSLACWLLVLLGCPQERFGGLHPDDSEALHGLQAGFNRRLSLRNLCAVATGALTWAEFRAAEDIGNLHENVIGGLMKEILDIANIVAITPAKAPSLSYGGWVRRIAKCVLIDEAANMHRSDVGCLWGNCLNPIFFGGDQNQLPPTVLTGMEKDSDGNLYNRLADDGAISPLSFLMLSGLPVFRLRTQLRMANGLFDWVAEVLYSEVNFTYAPSCAIDRPEFEAGHILERQVRKFPDVRPSPAGKFLPIFVHCEGTKVEVDKRTGSKKCRDQVEVALNIATDLVSEGVDPTKITLLSPYAANVELVRRVRKLPRYANLVAMVDASTVDAFQGQENDIIIVVMATSFPYPGPGFTTDFRRLNVLLTRQRCGLVVVGDVDIKAAGGNNGPRAGWGGRGGRREHAFLVVSPNGERQWKSAPMLQHIHASMIRNGRVVRLNVRD</sequence>
<proteinExistence type="predicted"/>
<keyword evidence="3" id="KW-0347">Helicase</keyword>
<dbReference type="CDD" id="cd18808">
    <property type="entry name" value="SF1_C_Upf1"/>
    <property type="match status" value="1"/>
</dbReference>
<dbReference type="GO" id="GO:0043139">
    <property type="term" value="F:5'-3' DNA helicase activity"/>
    <property type="evidence" value="ECO:0007669"/>
    <property type="project" value="TreeGrafter"/>
</dbReference>
<evidence type="ECO:0000256" key="5">
    <source>
        <dbReference type="SAM" id="MobiDB-lite"/>
    </source>
</evidence>
<gene>
    <name evidence="7" type="ORF">C8A00DRAFT_19179</name>
</gene>
<protein>
    <submittedName>
        <fullName evidence="7">P-loop containing nucleoside triphosphate hydrolase protein</fullName>
    </submittedName>
</protein>
<evidence type="ECO:0000259" key="6">
    <source>
        <dbReference type="Pfam" id="PF13087"/>
    </source>
</evidence>
<dbReference type="GO" id="GO:0016787">
    <property type="term" value="F:hydrolase activity"/>
    <property type="evidence" value="ECO:0007669"/>
    <property type="project" value="UniProtKB-KW"/>
</dbReference>
<name>A0AAN6VD34_9PEZI</name>
<dbReference type="InterPro" id="IPR047187">
    <property type="entry name" value="SF1_C_Upf1"/>
</dbReference>
<keyword evidence="2 7" id="KW-0378">Hydrolase</keyword>
<keyword evidence="8" id="KW-1185">Reference proteome</keyword>
<dbReference type="Gene3D" id="3.40.50.300">
    <property type="entry name" value="P-loop containing nucleotide triphosphate hydrolases"/>
    <property type="match status" value="2"/>
</dbReference>
<accession>A0AAN6VD34</accession>
<feature type="region of interest" description="Disordered" evidence="5">
    <location>
        <begin position="1"/>
        <end position="22"/>
    </location>
</feature>
<dbReference type="Pfam" id="PF13087">
    <property type="entry name" value="AAA_12"/>
    <property type="match status" value="1"/>
</dbReference>
<evidence type="ECO:0000313" key="8">
    <source>
        <dbReference type="Proteomes" id="UP001302745"/>
    </source>
</evidence>
<dbReference type="EMBL" id="MU857204">
    <property type="protein sequence ID" value="KAK4149095.1"/>
    <property type="molecule type" value="Genomic_DNA"/>
</dbReference>
<dbReference type="InterPro" id="IPR050534">
    <property type="entry name" value="Coronavir_polyprotein_1ab"/>
</dbReference>
<dbReference type="PANTHER" id="PTHR43788">
    <property type="entry name" value="DNA2/NAM7 HELICASE FAMILY MEMBER"/>
    <property type="match status" value="1"/>
</dbReference>
<dbReference type="SUPFAM" id="SSF52540">
    <property type="entry name" value="P-loop containing nucleoside triphosphate hydrolases"/>
    <property type="match status" value="1"/>
</dbReference>
<reference evidence="7" key="2">
    <citation type="submission" date="2023-05" db="EMBL/GenBank/DDBJ databases">
        <authorList>
            <consortium name="Lawrence Berkeley National Laboratory"/>
            <person name="Steindorff A."/>
            <person name="Hensen N."/>
            <person name="Bonometti L."/>
            <person name="Westerberg I."/>
            <person name="Brannstrom I.O."/>
            <person name="Guillou S."/>
            <person name="Cros-Aarteil S."/>
            <person name="Calhoun S."/>
            <person name="Haridas S."/>
            <person name="Kuo A."/>
            <person name="Mondo S."/>
            <person name="Pangilinan J."/>
            <person name="Riley R."/>
            <person name="Labutti K."/>
            <person name="Andreopoulos B."/>
            <person name="Lipzen A."/>
            <person name="Chen C."/>
            <person name="Yanf M."/>
            <person name="Daum C."/>
            <person name="Ng V."/>
            <person name="Clum A."/>
            <person name="Ohm R."/>
            <person name="Martin F."/>
            <person name="Silar P."/>
            <person name="Natvig D."/>
            <person name="Lalanne C."/>
            <person name="Gautier V."/>
            <person name="Ament-Velasquez S.L."/>
            <person name="Kruys A."/>
            <person name="Hutchinson M.I."/>
            <person name="Powell A.J."/>
            <person name="Barry K."/>
            <person name="Miller A.N."/>
            <person name="Grigoriev I.V."/>
            <person name="Debuchy R."/>
            <person name="Gladieux P."/>
            <person name="Thoren M.H."/>
            <person name="Johannesson H."/>
        </authorList>
    </citation>
    <scope>NUCLEOTIDE SEQUENCE</scope>
    <source>
        <strain evidence="7">CBS 538.74</strain>
    </source>
</reference>
<evidence type="ECO:0000256" key="4">
    <source>
        <dbReference type="ARBA" id="ARBA00022840"/>
    </source>
</evidence>
<reference evidence="7" key="1">
    <citation type="journal article" date="2023" name="Mol. Phylogenet. Evol.">
        <title>Genome-scale phylogeny and comparative genomics of the fungal order Sordariales.</title>
        <authorList>
            <person name="Hensen N."/>
            <person name="Bonometti L."/>
            <person name="Westerberg I."/>
            <person name="Brannstrom I.O."/>
            <person name="Guillou S."/>
            <person name="Cros-Aarteil S."/>
            <person name="Calhoun S."/>
            <person name="Haridas S."/>
            <person name="Kuo A."/>
            <person name="Mondo S."/>
            <person name="Pangilinan J."/>
            <person name="Riley R."/>
            <person name="LaButti K."/>
            <person name="Andreopoulos B."/>
            <person name="Lipzen A."/>
            <person name="Chen C."/>
            <person name="Yan M."/>
            <person name="Daum C."/>
            <person name="Ng V."/>
            <person name="Clum A."/>
            <person name="Steindorff A."/>
            <person name="Ohm R.A."/>
            <person name="Martin F."/>
            <person name="Silar P."/>
            <person name="Natvig D.O."/>
            <person name="Lalanne C."/>
            <person name="Gautier V."/>
            <person name="Ament-Velasquez S.L."/>
            <person name="Kruys A."/>
            <person name="Hutchinson M.I."/>
            <person name="Powell A.J."/>
            <person name="Barry K."/>
            <person name="Miller A.N."/>
            <person name="Grigoriev I.V."/>
            <person name="Debuchy R."/>
            <person name="Gladieux P."/>
            <person name="Hiltunen Thoren M."/>
            <person name="Johannesson H."/>
        </authorList>
    </citation>
    <scope>NUCLEOTIDE SEQUENCE</scope>
    <source>
        <strain evidence="7">CBS 538.74</strain>
    </source>
</reference>
<evidence type="ECO:0000313" key="7">
    <source>
        <dbReference type="EMBL" id="KAK4149095.1"/>
    </source>
</evidence>
<evidence type="ECO:0000256" key="1">
    <source>
        <dbReference type="ARBA" id="ARBA00022741"/>
    </source>
</evidence>
<dbReference type="Proteomes" id="UP001302745">
    <property type="component" value="Unassembled WGS sequence"/>
</dbReference>
<evidence type="ECO:0000256" key="2">
    <source>
        <dbReference type="ARBA" id="ARBA00022801"/>
    </source>
</evidence>
<dbReference type="InterPro" id="IPR041679">
    <property type="entry name" value="DNA2/NAM7-like_C"/>
</dbReference>
<evidence type="ECO:0000256" key="3">
    <source>
        <dbReference type="ARBA" id="ARBA00022806"/>
    </source>
</evidence>